<dbReference type="Proteomes" id="UP000281245">
    <property type="component" value="Unassembled WGS sequence"/>
</dbReference>
<gene>
    <name evidence="3" type="ORF">D0868_12212</name>
    <name evidence="2" type="ORF">D0869_09342</name>
</gene>
<evidence type="ECO:0000313" key="2">
    <source>
        <dbReference type="EMBL" id="RMX78116.1"/>
    </source>
</evidence>
<dbReference type="EMBL" id="QWIK01001452">
    <property type="protein sequence ID" value="RMX94594.1"/>
    <property type="molecule type" value="Genomic_DNA"/>
</dbReference>
<protein>
    <submittedName>
        <fullName evidence="3">Uncharacterized protein</fullName>
    </submittedName>
</protein>
<dbReference type="AlphaFoldDB" id="A0A3M6XUW1"/>
<accession>A0A3M6XUW1</accession>
<feature type="region of interest" description="Disordered" evidence="1">
    <location>
        <begin position="1"/>
        <end position="58"/>
    </location>
</feature>
<proteinExistence type="predicted"/>
<reference evidence="4 5" key="1">
    <citation type="journal article" date="2018" name="BMC Genomics">
        <title>Genomic evidence for intraspecific hybridization in a clonal and extremely halotolerant yeast.</title>
        <authorList>
            <person name="Gostincar C."/>
            <person name="Stajich J.E."/>
            <person name="Zupancic J."/>
            <person name="Zalar P."/>
            <person name="Gunde-Cimerman N."/>
        </authorList>
    </citation>
    <scope>NUCLEOTIDE SEQUENCE [LARGE SCALE GENOMIC DNA]</scope>
    <source>
        <strain evidence="3 5">EXF-6654</strain>
        <strain evidence="2 4">EXF-6656</strain>
    </source>
</reference>
<feature type="compositionally biased region" description="Low complexity" evidence="1">
    <location>
        <begin position="1"/>
        <end position="21"/>
    </location>
</feature>
<evidence type="ECO:0000313" key="4">
    <source>
        <dbReference type="Proteomes" id="UP000281245"/>
    </source>
</evidence>
<dbReference type="Proteomes" id="UP000282582">
    <property type="component" value="Unassembled WGS sequence"/>
</dbReference>
<name>A0A3M6XUW1_HORWE</name>
<evidence type="ECO:0000313" key="5">
    <source>
        <dbReference type="Proteomes" id="UP000282582"/>
    </source>
</evidence>
<evidence type="ECO:0000256" key="1">
    <source>
        <dbReference type="SAM" id="MobiDB-lite"/>
    </source>
</evidence>
<dbReference type="OrthoDB" id="4509729at2759"/>
<sequence length="144" mass="15627">MSSSETSSTSSSPTLPGSSFPPISPPAYSLPKPATSLRRGNSRALSMSPIPEDSAVDLSGADLKLPPTTADEARFFDISADIKSTLTDLLNCETVRKDSSMRMWVQSRLMDAELELKRQRKRKRGTPTIVVSPSEEVERNVGSV</sequence>
<dbReference type="EMBL" id="QWIJ01000869">
    <property type="protein sequence ID" value="RMX78116.1"/>
    <property type="molecule type" value="Genomic_DNA"/>
</dbReference>
<evidence type="ECO:0000313" key="3">
    <source>
        <dbReference type="EMBL" id="RMX94594.1"/>
    </source>
</evidence>
<organism evidence="3 5">
    <name type="scientific">Hortaea werneckii</name>
    <name type="common">Black yeast</name>
    <name type="synonym">Cladosporium werneckii</name>
    <dbReference type="NCBI Taxonomy" id="91943"/>
    <lineage>
        <taxon>Eukaryota</taxon>
        <taxon>Fungi</taxon>
        <taxon>Dikarya</taxon>
        <taxon>Ascomycota</taxon>
        <taxon>Pezizomycotina</taxon>
        <taxon>Dothideomycetes</taxon>
        <taxon>Dothideomycetidae</taxon>
        <taxon>Mycosphaerellales</taxon>
        <taxon>Teratosphaeriaceae</taxon>
        <taxon>Hortaea</taxon>
    </lineage>
</organism>
<comment type="caution">
    <text evidence="3">The sequence shown here is derived from an EMBL/GenBank/DDBJ whole genome shotgun (WGS) entry which is preliminary data.</text>
</comment>